<feature type="signal peptide" evidence="1">
    <location>
        <begin position="1"/>
        <end position="17"/>
    </location>
</feature>
<dbReference type="AlphaFoldDB" id="A0A7V2ZLT6"/>
<feature type="chain" id="PRO_5031431609" evidence="1">
    <location>
        <begin position="18"/>
        <end position="425"/>
    </location>
</feature>
<accession>A0A7V2ZLT6</accession>
<organism evidence="3">
    <name type="scientific">Ignavibacterium album</name>
    <dbReference type="NCBI Taxonomy" id="591197"/>
    <lineage>
        <taxon>Bacteria</taxon>
        <taxon>Pseudomonadati</taxon>
        <taxon>Ignavibacteriota</taxon>
        <taxon>Ignavibacteria</taxon>
        <taxon>Ignavibacteriales</taxon>
        <taxon>Ignavibacteriaceae</taxon>
        <taxon>Ignavibacterium</taxon>
    </lineage>
</organism>
<name>A0A7V2ZLT6_9BACT</name>
<feature type="domain" description="GWxTD" evidence="2">
    <location>
        <begin position="283"/>
        <end position="394"/>
    </location>
</feature>
<comment type="caution">
    <text evidence="3">The sequence shown here is derived from an EMBL/GenBank/DDBJ whole genome shotgun (WGS) entry which is preliminary data.</text>
</comment>
<proteinExistence type="predicted"/>
<dbReference type="InterPro" id="IPR030959">
    <property type="entry name" value="GWxTD_dom"/>
</dbReference>
<dbReference type="EMBL" id="DSUJ01000010">
    <property type="protein sequence ID" value="HFI92280.1"/>
    <property type="molecule type" value="Genomic_DNA"/>
</dbReference>
<sequence length="425" mass="49769">MKLLITFLLMFSIIAVAQQDQNFERNFKLSYEAFFHQDFVNFRSDKPAMTRVDVYIQVPYKSLQFIKTGQGFTAKYSVVVSVFDESKNRLIVEKTWNETINVIDFAQTTSRLNYNVGFKSFDLKPGNYFFRTAVIDSDSKKEVKSENTFKVRQLNPELDMSDVLFVTRSDSKSNQVMPNIPRNVTLSVGGLQFFYEIYSADSLATNCTIDYEILDKESKVLYKKSVLKDLTFGKNQIVESLDDLRLDLGTFILRTTLKDKNFKTITSLNKSFFSRWIGLPGSVTDIDKAISQMVYIATPDELSKLKDSKTNEEKLKNFLEFWKKKDPSPNNEENEVFNEYFRRVAYANDNFSNYNEGWRTDRGMVYIILGAPNNIDRHPFEYDSKPYEIWEYYELNRSFIFLDQTGFGDYRLITPLTGDLFRYRY</sequence>
<protein>
    <submittedName>
        <fullName evidence="3">GWxTD domain-containing protein</fullName>
    </submittedName>
</protein>
<evidence type="ECO:0000256" key="1">
    <source>
        <dbReference type="SAM" id="SignalP"/>
    </source>
</evidence>
<gene>
    <name evidence="3" type="ORF">ENS31_12250</name>
</gene>
<evidence type="ECO:0000313" key="3">
    <source>
        <dbReference type="EMBL" id="HFI92280.1"/>
    </source>
</evidence>
<evidence type="ECO:0000259" key="2">
    <source>
        <dbReference type="Pfam" id="PF20094"/>
    </source>
</evidence>
<dbReference type="Pfam" id="PF20094">
    <property type="entry name" value="GWxTD_dom"/>
    <property type="match status" value="1"/>
</dbReference>
<dbReference type="NCBIfam" id="TIGR04514">
    <property type="entry name" value="GWxTD_dom"/>
    <property type="match status" value="1"/>
</dbReference>
<reference evidence="3" key="1">
    <citation type="journal article" date="2020" name="mSystems">
        <title>Genome- and Community-Level Interaction Insights into Carbon Utilization and Element Cycling Functions of Hydrothermarchaeota in Hydrothermal Sediment.</title>
        <authorList>
            <person name="Zhou Z."/>
            <person name="Liu Y."/>
            <person name="Xu W."/>
            <person name="Pan J."/>
            <person name="Luo Z.H."/>
            <person name="Li M."/>
        </authorList>
    </citation>
    <scope>NUCLEOTIDE SEQUENCE [LARGE SCALE GENOMIC DNA]</scope>
    <source>
        <strain evidence="3">SpSt-479</strain>
    </source>
</reference>
<keyword evidence="1" id="KW-0732">Signal</keyword>